<gene>
    <name evidence="1" type="ORF">IDM48_10890</name>
</gene>
<accession>A0A7H2BJJ1</accession>
<reference evidence="1 2" key="1">
    <citation type="submission" date="2020-09" db="EMBL/GenBank/DDBJ databases">
        <title>Investigation of environmental microbe.</title>
        <authorList>
            <person name="Ou Y."/>
            <person name="Kang Q."/>
        </authorList>
    </citation>
    <scope>NUCLEOTIDE SEQUENCE [LARGE SCALE GENOMIC DNA]</scope>
    <source>
        <strain evidence="1 2">KJZ-9</strain>
    </source>
</reference>
<evidence type="ECO:0000313" key="1">
    <source>
        <dbReference type="EMBL" id="QNV39837.1"/>
    </source>
</evidence>
<name>A0A7H2BJJ1_9MICC</name>
<dbReference type="KEGG" id="rama:IDM48_10890"/>
<dbReference type="EMBL" id="CP061538">
    <property type="protein sequence ID" value="QNV39837.1"/>
    <property type="molecule type" value="Genomic_DNA"/>
</dbReference>
<dbReference type="AlphaFoldDB" id="A0A7H2BJJ1"/>
<proteinExistence type="predicted"/>
<keyword evidence="2" id="KW-1185">Reference proteome</keyword>
<dbReference type="RefSeq" id="WP_190617440.1">
    <property type="nucleotide sequence ID" value="NZ_CP061538.1"/>
</dbReference>
<dbReference type="Proteomes" id="UP000516421">
    <property type="component" value="Chromosome"/>
</dbReference>
<evidence type="ECO:0000313" key="2">
    <source>
        <dbReference type="Proteomes" id="UP000516421"/>
    </source>
</evidence>
<sequence length="86" mass="9114">MSLEIHYDQIQNAIDTFNTGRTSFEQAHSSPVTHAENTSDALNDAHQAALGELDRLLGSAVTNFSQMGLSAQAVFDGFKTADAAGS</sequence>
<organism evidence="1 2">
    <name type="scientific">Rothia amarae</name>
    <dbReference type="NCBI Taxonomy" id="169480"/>
    <lineage>
        <taxon>Bacteria</taxon>
        <taxon>Bacillati</taxon>
        <taxon>Actinomycetota</taxon>
        <taxon>Actinomycetes</taxon>
        <taxon>Micrococcales</taxon>
        <taxon>Micrococcaceae</taxon>
        <taxon>Rothia</taxon>
    </lineage>
</organism>
<protein>
    <submittedName>
        <fullName evidence="1">Uncharacterized protein</fullName>
    </submittedName>
</protein>